<protein>
    <recommendedName>
        <fullName evidence="3">WD40-like Beta Propeller Repeat</fullName>
    </recommendedName>
</protein>
<dbReference type="SUPFAM" id="SSF82171">
    <property type="entry name" value="DPP6 N-terminal domain-like"/>
    <property type="match status" value="1"/>
</dbReference>
<name>A0ABS7Y2I6_9FLAO</name>
<accession>A0ABS7Y2I6</accession>
<organism evidence="1 2">
    <name type="scientific">Winogradskyella vincentii</name>
    <dbReference type="NCBI Taxonomy" id="2877122"/>
    <lineage>
        <taxon>Bacteria</taxon>
        <taxon>Pseudomonadati</taxon>
        <taxon>Bacteroidota</taxon>
        <taxon>Flavobacteriia</taxon>
        <taxon>Flavobacteriales</taxon>
        <taxon>Flavobacteriaceae</taxon>
        <taxon>Winogradskyella</taxon>
    </lineage>
</organism>
<dbReference type="EMBL" id="JAIUJS010000004">
    <property type="protein sequence ID" value="MCA0153465.1"/>
    <property type="molecule type" value="Genomic_DNA"/>
</dbReference>
<sequence>MTNPDSLSKKNLVFDKINYYKYPVSQNDKPFKFKISYNYENQKPYRWLELDSAGKVMTDYIYEYDENWVQTGAKYREDGTTDFSVEKVSFRNDSTMITKWLDSIGNVYYTMVDNLNKFNKTYRAEFIGDKSHGFDSTFYTREGFQKRIFFTSVSGKVYNDRSFEYDSTNSNNDWVIRRKIMDDTIREIQKREIHYENDYIADNGRFYEGFISTREWSENVFSFTRDESLLFFTRTSDWVNQTPYISKLKNGIYTEPEQITELGTIYNGAISPSRDKIIFCTRSDNELTIFLANKKNNHWTDVIDLTATSGLHGGYFHWLNDLELCFQSEENNGDLVIVELKENKLKLTDKLDVLNTETGTEFSPYISSDKKYIIFTRYLEGDKNNQGFFVSYNQGNSNSVEWSKPTRLEMLPYGWSARMINNNAKFMYTDGDNIYTLKSEKLNLKTK</sequence>
<dbReference type="InterPro" id="IPR011042">
    <property type="entry name" value="6-blade_b-propeller_TolB-like"/>
</dbReference>
<evidence type="ECO:0000313" key="1">
    <source>
        <dbReference type="EMBL" id="MCA0153465.1"/>
    </source>
</evidence>
<evidence type="ECO:0008006" key="3">
    <source>
        <dbReference type="Google" id="ProtNLM"/>
    </source>
</evidence>
<comment type="caution">
    <text evidence="1">The sequence shown here is derived from an EMBL/GenBank/DDBJ whole genome shotgun (WGS) entry which is preliminary data.</text>
</comment>
<proteinExistence type="predicted"/>
<dbReference type="Proteomes" id="UP001198402">
    <property type="component" value="Unassembled WGS sequence"/>
</dbReference>
<reference evidence="2" key="1">
    <citation type="submission" date="2023-07" db="EMBL/GenBank/DDBJ databases">
        <authorList>
            <person name="Yue Y."/>
        </authorList>
    </citation>
    <scope>NUCLEOTIDE SEQUENCE [LARGE SCALE GENOMIC DNA]</scope>
    <source>
        <strain evidence="2">2Y89</strain>
    </source>
</reference>
<keyword evidence="2" id="KW-1185">Reference proteome</keyword>
<gene>
    <name evidence="1" type="ORF">LBV24_09580</name>
</gene>
<evidence type="ECO:0000313" key="2">
    <source>
        <dbReference type="Proteomes" id="UP001198402"/>
    </source>
</evidence>
<dbReference type="Gene3D" id="2.120.10.30">
    <property type="entry name" value="TolB, C-terminal domain"/>
    <property type="match status" value="1"/>
</dbReference>